<dbReference type="GO" id="GO:0004842">
    <property type="term" value="F:ubiquitin-protein transferase activity"/>
    <property type="evidence" value="ECO:0007669"/>
    <property type="project" value="InterPro"/>
</dbReference>
<dbReference type="PANTHER" id="PTHR22605">
    <property type="entry name" value="RZ-TYPE DOMAIN-CONTAINING PROTEIN"/>
    <property type="match status" value="1"/>
</dbReference>
<dbReference type="GO" id="GO:0002040">
    <property type="term" value="P:sprouting angiogenesis"/>
    <property type="evidence" value="ECO:0007669"/>
    <property type="project" value="TreeGrafter"/>
</dbReference>
<dbReference type="GO" id="GO:0005730">
    <property type="term" value="C:nucleolus"/>
    <property type="evidence" value="ECO:0007669"/>
    <property type="project" value="TreeGrafter"/>
</dbReference>
<dbReference type="EMBL" id="WKFB01000458">
    <property type="protein sequence ID" value="KAF6722375.1"/>
    <property type="molecule type" value="Genomic_DNA"/>
</dbReference>
<dbReference type="InterPro" id="IPR031248">
    <property type="entry name" value="RNF213"/>
</dbReference>
<gene>
    <name evidence="1" type="ORF">FQA47_020332</name>
</gene>
<name>A0A834F2B0_ORYME</name>
<dbReference type="GO" id="GO:0016887">
    <property type="term" value="F:ATP hydrolysis activity"/>
    <property type="evidence" value="ECO:0007669"/>
    <property type="project" value="InterPro"/>
</dbReference>
<comment type="caution">
    <text evidence="1">The sequence shown here is derived from an EMBL/GenBank/DDBJ whole genome shotgun (WGS) entry which is preliminary data.</text>
</comment>
<dbReference type="GO" id="GO:0006511">
    <property type="term" value="P:ubiquitin-dependent protein catabolic process"/>
    <property type="evidence" value="ECO:0007669"/>
    <property type="project" value="TreeGrafter"/>
</dbReference>
<reference evidence="1" key="1">
    <citation type="journal article" name="BMC Genomics">
        <title>Long-read sequencing and de novo genome assembly of marine medaka (Oryzias melastigma).</title>
        <authorList>
            <person name="Liang P."/>
            <person name="Saqib H.S.A."/>
            <person name="Ni X."/>
            <person name="Shen Y."/>
        </authorList>
    </citation>
    <scope>NUCLEOTIDE SEQUENCE</scope>
    <source>
        <strain evidence="1">Bigg-433</strain>
    </source>
</reference>
<sequence length="955" mass="109044">MQQRHYMDTLIKMMAKIKESIRAPEMTPIERKHTADLTSVSLSKLVFVQAFDADGSPKMLPPTVLWYNPSLNVLKMASQMHKLTNSNLILSSWVKRSAHVASEQRPATAPVQMNLVRVCEDIWSPLLTEFLHLGVRISQADISFKLLDQVLVDSGDQGDGGLLNTELNLMSEAMSAAGGINSEEGWVELRLRQIQEYRKLLEAAAAASTILRIAEKMKLSGSFSAIETLSQMEEASFKQRLLRSLTDELLCAGQQLSLVSKHHTSCLEEFLRSHTLIRWVQENLRNMSDLKVYVDLASISAGENDREIDQVACFHDAVMGYAPLLYSLSPQAGFENFMKCAQLVWDAHCRDEKLPDKLRESARLLNWLKTLKETHGSVEQSSLSLASSINEHGIYYIGRSERNTEKRCLQNMVQVMVKRGREEKSYKHEDLLELQNKLMLMSSKGEHGREQVTRFTEVFEGVQRVGSIFLQMQTSGNMLFWDWHALVYCAAQQQPCIKITFSSLGGQQMQYHGEVTQQLQQLAEMMDFCHKEWQVFISEMRSSFSVLNYYTTEQMVYLCRWIHRVCLTQASAPQQLWNLLVPIKSLCTLNDIRAAYSSAVSLATMCNELQEVSDHEEQDCKPSERGIEEDLDLMEFSSDDEEAEKWDVVHTDMIRGKNQWEQLLRDMSKYLSDSLDIKTLARVLSCLSESNQLHMIRNLPKQIQEGKPNLVLCPNAEVFTTTLSFYMESPEQPLPSADEVLVCREETTPEEVEVFLRRVFNQASSHNWQKIYTLVNPGLLGYDVSEALVETYEGLERSASSRFRLVIVSPVAHQHRCVPSYFSNNKIQAGESIREDVAKKYLCHHFRPNMLNPVASISPDQLSVWMVSSVRPAVGKSLFVDHLFEKFQQKHPRAKHIKIRLIKPCVDMDSLIKRLTETLCPLREQDPVLLHIRHGWSPHWSRGTPLSFIGSGVCK</sequence>
<evidence type="ECO:0000313" key="1">
    <source>
        <dbReference type="EMBL" id="KAF6722375.1"/>
    </source>
</evidence>
<dbReference type="GO" id="GO:0016020">
    <property type="term" value="C:membrane"/>
    <property type="evidence" value="ECO:0007669"/>
    <property type="project" value="TreeGrafter"/>
</dbReference>
<dbReference type="GO" id="GO:2000051">
    <property type="term" value="P:negative regulation of non-canonical Wnt signaling pathway"/>
    <property type="evidence" value="ECO:0007669"/>
    <property type="project" value="TreeGrafter"/>
</dbReference>
<dbReference type="GO" id="GO:0005829">
    <property type="term" value="C:cytosol"/>
    <property type="evidence" value="ECO:0007669"/>
    <property type="project" value="TreeGrafter"/>
</dbReference>
<protein>
    <submittedName>
        <fullName evidence="1">E3 ubiquitin-protein ligase RNF213</fullName>
    </submittedName>
</protein>
<organism evidence="1 2">
    <name type="scientific">Oryzias melastigma</name>
    <name type="common">Marine medaka</name>
    <dbReference type="NCBI Taxonomy" id="30732"/>
    <lineage>
        <taxon>Eukaryota</taxon>
        <taxon>Metazoa</taxon>
        <taxon>Chordata</taxon>
        <taxon>Craniata</taxon>
        <taxon>Vertebrata</taxon>
        <taxon>Euteleostomi</taxon>
        <taxon>Actinopterygii</taxon>
        <taxon>Neopterygii</taxon>
        <taxon>Teleostei</taxon>
        <taxon>Neoteleostei</taxon>
        <taxon>Acanthomorphata</taxon>
        <taxon>Ovalentaria</taxon>
        <taxon>Atherinomorphae</taxon>
        <taxon>Beloniformes</taxon>
        <taxon>Adrianichthyidae</taxon>
        <taxon>Oryziinae</taxon>
        <taxon>Oryzias</taxon>
    </lineage>
</organism>
<evidence type="ECO:0000313" key="2">
    <source>
        <dbReference type="Proteomes" id="UP000646548"/>
    </source>
</evidence>
<dbReference type="AlphaFoldDB" id="A0A834F2B0"/>
<dbReference type="PANTHER" id="PTHR22605:SF21">
    <property type="entry name" value="E3 UBIQUITIN-PROTEIN LIGASE RNF213-BETA"/>
    <property type="match status" value="1"/>
</dbReference>
<proteinExistence type="predicted"/>
<accession>A0A834F2B0</accession>
<dbReference type="Proteomes" id="UP000646548">
    <property type="component" value="Unassembled WGS sequence"/>
</dbReference>